<keyword evidence="3 4" id="KW-0732">Signal</keyword>
<dbReference type="Proteomes" id="UP001596109">
    <property type="component" value="Unassembled WGS sequence"/>
</dbReference>
<evidence type="ECO:0000313" key="6">
    <source>
        <dbReference type="Proteomes" id="UP001596109"/>
    </source>
</evidence>
<gene>
    <name evidence="5" type="ORF">ACFPRA_02400</name>
</gene>
<feature type="signal peptide" evidence="4">
    <location>
        <begin position="1"/>
        <end position="24"/>
    </location>
</feature>
<protein>
    <submittedName>
        <fullName evidence="5">TAXI family TRAP transporter solute-binding subunit</fullName>
    </submittedName>
</protein>
<keyword evidence="6" id="KW-1185">Reference proteome</keyword>
<dbReference type="NCBIfam" id="TIGR02122">
    <property type="entry name" value="TRAP_TAXI"/>
    <property type="match status" value="1"/>
</dbReference>
<sequence length="385" mass="42427">MKRSALLLLTTFLLAFLVACGAEAEQATDNNKSSNNSSGALPDQMTWSVYDVGSGGYAEMSAIANMLTGVTGTKVRMLPSATGVGRMIPLRDGTAAIGKVGDEVQFAFEAVEEFSDQSWGPQNVRAVWAPTSATGFAVRKDSGIETISDIKGKKVPWIVGNPSVNIKTEATLAFAGLTLDDVKIIELTSYAGQSDALVQGKIDVASINPTASAMYEADSKVGIVWLEMDKNDAEGWERVQEVASWFFPRSVTDVPGVEGEITLQGHGYLIASYEDQEPEVIYELLKSMDENFDQYKDSSINLVEYSRDKVLTEPRGIPFHEGTIKFLDEIGLWDDEKQAKNDVLIERHQKLTEAWDKVIEEAAEKGIKKTDFQKYWLERKTELVQ</sequence>
<dbReference type="PANTHER" id="PTHR30024:SF47">
    <property type="entry name" value="TAURINE-BINDING PERIPLASMIC PROTEIN"/>
    <property type="match status" value="1"/>
</dbReference>
<accession>A0ABW0TFT0</accession>
<feature type="chain" id="PRO_5045299058" evidence="4">
    <location>
        <begin position="25"/>
        <end position="385"/>
    </location>
</feature>
<reference evidence="6" key="1">
    <citation type="journal article" date="2019" name="Int. J. Syst. Evol. Microbiol.">
        <title>The Global Catalogue of Microorganisms (GCM) 10K type strain sequencing project: providing services to taxonomists for standard genome sequencing and annotation.</title>
        <authorList>
            <consortium name="The Broad Institute Genomics Platform"/>
            <consortium name="The Broad Institute Genome Sequencing Center for Infectious Disease"/>
            <person name="Wu L."/>
            <person name="Ma J."/>
        </authorList>
    </citation>
    <scope>NUCLEOTIDE SEQUENCE [LARGE SCALE GENOMIC DNA]</scope>
    <source>
        <strain evidence="6">CGMCC 4.1434</strain>
    </source>
</reference>
<evidence type="ECO:0000256" key="3">
    <source>
        <dbReference type="ARBA" id="ARBA00022729"/>
    </source>
</evidence>
<comment type="caution">
    <text evidence="5">The sequence shown here is derived from an EMBL/GenBank/DDBJ whole genome shotgun (WGS) entry which is preliminary data.</text>
</comment>
<dbReference type="SUPFAM" id="SSF53850">
    <property type="entry name" value="Periplasmic binding protein-like II"/>
    <property type="match status" value="1"/>
</dbReference>
<dbReference type="PANTHER" id="PTHR30024">
    <property type="entry name" value="ALIPHATIC SULFONATES-BINDING PROTEIN-RELATED"/>
    <property type="match status" value="1"/>
</dbReference>
<proteinExistence type="inferred from homology"/>
<name>A0ABW0TFT0_9BACL</name>
<dbReference type="PROSITE" id="PS51257">
    <property type="entry name" value="PROKAR_LIPOPROTEIN"/>
    <property type="match status" value="1"/>
</dbReference>
<evidence type="ECO:0000313" key="5">
    <source>
        <dbReference type="EMBL" id="MFC5587760.1"/>
    </source>
</evidence>
<dbReference type="Gene3D" id="3.40.190.10">
    <property type="entry name" value="Periplasmic binding protein-like II"/>
    <property type="match status" value="2"/>
</dbReference>
<dbReference type="EMBL" id="JBHSNO010000001">
    <property type="protein sequence ID" value="MFC5587760.1"/>
    <property type="molecule type" value="Genomic_DNA"/>
</dbReference>
<evidence type="ECO:0000256" key="4">
    <source>
        <dbReference type="SAM" id="SignalP"/>
    </source>
</evidence>
<dbReference type="RefSeq" id="WP_381430195.1">
    <property type="nucleotide sequence ID" value="NZ_JBHSNO010000001.1"/>
</dbReference>
<organism evidence="5 6">
    <name type="scientific">Sporosarcina soli</name>
    <dbReference type="NCBI Taxonomy" id="334736"/>
    <lineage>
        <taxon>Bacteria</taxon>
        <taxon>Bacillati</taxon>
        <taxon>Bacillota</taxon>
        <taxon>Bacilli</taxon>
        <taxon>Bacillales</taxon>
        <taxon>Caryophanaceae</taxon>
        <taxon>Sporosarcina</taxon>
    </lineage>
</organism>
<evidence type="ECO:0000256" key="1">
    <source>
        <dbReference type="ARBA" id="ARBA00004418"/>
    </source>
</evidence>
<comment type="similarity">
    <text evidence="2">Belongs to the bacterial solute-binding protein SsuA/TauA family.</text>
</comment>
<dbReference type="Pfam" id="PF16868">
    <property type="entry name" value="NMT1_3"/>
    <property type="match status" value="1"/>
</dbReference>
<dbReference type="InterPro" id="IPR011852">
    <property type="entry name" value="TRAP_TAXI"/>
</dbReference>
<evidence type="ECO:0000256" key="2">
    <source>
        <dbReference type="ARBA" id="ARBA00010742"/>
    </source>
</evidence>
<comment type="subcellular location">
    <subcellularLocation>
        <location evidence="1">Periplasm</location>
    </subcellularLocation>
</comment>